<dbReference type="CDD" id="cd00806">
    <property type="entry name" value="TrpRS_core"/>
    <property type="match status" value="1"/>
</dbReference>
<dbReference type="PANTHER" id="PTHR43766:SF1">
    <property type="entry name" value="TRYPTOPHAN--TRNA LIGASE, MITOCHONDRIAL"/>
    <property type="match status" value="1"/>
</dbReference>
<dbReference type="InterPro" id="IPR050203">
    <property type="entry name" value="Trp-tRNA_synthetase"/>
</dbReference>
<sequence>MGSRVNTLISGIQPTGCLHLGNYLGVLRKLVKLQDTFNSQNIYFVADLHAITGAIVQEDLENQSLFVASAFLAVGLDPSQHIIFKQSAVSQHSELAWIVNCITRLGWMNNMIQFKEKSGKNSATSSLGLYAYPALMAADILLYRVSHVLVGADQKQHIELTRLISQKFNTDFEDRIKKISSNNMEEQFSRGFFPNVQPIIDDSVSRIKSLRDGSKKMSKSDPSDLSRINLLDDSDMIAKKIQKAKTDCDVLPSEAAALENRPEAKNLVEIFATIRQITKEDVLKGFGGKSFSQFKSELTEVIISEITPISTAMQSILKDKTYINTVLIEGAHRARCRAQETMKIIYDIIGLSS</sequence>
<dbReference type="InterPro" id="IPR001412">
    <property type="entry name" value="aa-tRNA-synth_I_CS"/>
</dbReference>
<protein>
    <recommendedName>
        <fullName evidence="2 8">Tryptophan--tRNA ligase</fullName>
        <ecNumber evidence="2 8">6.1.1.2</ecNumber>
    </recommendedName>
</protein>
<organism evidence="10 11">
    <name type="scientific">Candidatus Liberibacter ctenarytainae</name>
    <dbReference type="NCBI Taxonomy" id="2020335"/>
    <lineage>
        <taxon>Bacteria</taxon>
        <taxon>Pseudomonadati</taxon>
        <taxon>Pseudomonadota</taxon>
        <taxon>Alphaproteobacteria</taxon>
        <taxon>Hyphomicrobiales</taxon>
        <taxon>Rhizobiaceae</taxon>
        <taxon>Liberibacter</taxon>
    </lineage>
</organism>
<keyword evidence="6 9" id="KW-0648">Protein biosynthesis</keyword>
<evidence type="ECO:0000256" key="6">
    <source>
        <dbReference type="ARBA" id="ARBA00022917"/>
    </source>
</evidence>
<dbReference type="PRINTS" id="PR01039">
    <property type="entry name" value="TRNASYNTHTRP"/>
</dbReference>
<dbReference type="Gene3D" id="1.10.240.10">
    <property type="entry name" value="Tyrosyl-Transfer RNA Synthetase"/>
    <property type="match status" value="1"/>
</dbReference>
<keyword evidence="4 9" id="KW-0547">Nucleotide-binding</keyword>
<name>A0A937ARJ7_9HYPH</name>
<dbReference type="InterPro" id="IPR014729">
    <property type="entry name" value="Rossmann-like_a/b/a_fold"/>
</dbReference>
<evidence type="ECO:0000256" key="8">
    <source>
        <dbReference type="NCBIfam" id="TIGR00233"/>
    </source>
</evidence>
<evidence type="ECO:0000256" key="5">
    <source>
        <dbReference type="ARBA" id="ARBA00022840"/>
    </source>
</evidence>
<dbReference type="NCBIfam" id="TIGR00233">
    <property type="entry name" value="trpS"/>
    <property type="match status" value="1"/>
</dbReference>
<dbReference type="EMBL" id="SEOL01000001">
    <property type="protein sequence ID" value="MBL0848750.1"/>
    <property type="molecule type" value="Genomic_DNA"/>
</dbReference>
<reference evidence="10" key="1">
    <citation type="submission" date="2019-02" db="EMBL/GenBank/DDBJ databases">
        <title>A novel Candidatus Liberibacter species associated with the New Zealand native fuchsia psyllid, Ctenarytaina fuchsiae.</title>
        <authorList>
            <person name="Thompson S.M."/>
            <person name="Jorgensen N."/>
            <person name="David C."/>
            <person name="Bulman S.R."/>
            <person name="Smith G.R."/>
        </authorList>
    </citation>
    <scope>NUCLEOTIDE SEQUENCE</scope>
    <source>
        <strain evidence="10">Oxford</strain>
    </source>
</reference>
<dbReference type="GO" id="GO:0004830">
    <property type="term" value="F:tryptophan-tRNA ligase activity"/>
    <property type="evidence" value="ECO:0007669"/>
    <property type="project" value="UniProtKB-UniRule"/>
</dbReference>
<comment type="caution">
    <text evidence="10">The sequence shown here is derived from an EMBL/GenBank/DDBJ whole genome shotgun (WGS) entry which is preliminary data.</text>
</comment>
<dbReference type="Proteomes" id="UP000736856">
    <property type="component" value="Unassembled WGS sequence"/>
</dbReference>
<dbReference type="InterPro" id="IPR002305">
    <property type="entry name" value="aa-tRNA-synth_Ic"/>
</dbReference>
<dbReference type="Pfam" id="PF00579">
    <property type="entry name" value="tRNA-synt_1b"/>
    <property type="match status" value="1"/>
</dbReference>
<evidence type="ECO:0000256" key="3">
    <source>
        <dbReference type="ARBA" id="ARBA00022598"/>
    </source>
</evidence>
<evidence type="ECO:0000313" key="10">
    <source>
        <dbReference type="EMBL" id="MBL0848750.1"/>
    </source>
</evidence>
<comment type="similarity">
    <text evidence="1 9">Belongs to the class-I aminoacyl-tRNA synthetase family.</text>
</comment>
<dbReference type="PROSITE" id="PS00178">
    <property type="entry name" value="AA_TRNA_LIGASE_I"/>
    <property type="match status" value="1"/>
</dbReference>
<dbReference type="EC" id="6.1.1.2" evidence="2 8"/>
<keyword evidence="3 9" id="KW-0436">Ligase</keyword>
<keyword evidence="5 9" id="KW-0067">ATP-binding</keyword>
<evidence type="ECO:0000256" key="7">
    <source>
        <dbReference type="ARBA" id="ARBA00023146"/>
    </source>
</evidence>
<evidence type="ECO:0000256" key="2">
    <source>
        <dbReference type="ARBA" id="ARBA00013161"/>
    </source>
</evidence>
<dbReference type="SUPFAM" id="SSF52374">
    <property type="entry name" value="Nucleotidylyl transferase"/>
    <property type="match status" value="1"/>
</dbReference>
<dbReference type="GO" id="GO:0005829">
    <property type="term" value="C:cytosol"/>
    <property type="evidence" value="ECO:0007669"/>
    <property type="project" value="TreeGrafter"/>
</dbReference>
<dbReference type="PANTHER" id="PTHR43766">
    <property type="entry name" value="TRYPTOPHAN--TRNA LIGASE, MITOCHONDRIAL"/>
    <property type="match status" value="1"/>
</dbReference>
<evidence type="ECO:0000256" key="4">
    <source>
        <dbReference type="ARBA" id="ARBA00022741"/>
    </source>
</evidence>
<evidence type="ECO:0000256" key="1">
    <source>
        <dbReference type="ARBA" id="ARBA00005594"/>
    </source>
</evidence>
<dbReference type="GO" id="GO:0006436">
    <property type="term" value="P:tryptophanyl-tRNA aminoacylation"/>
    <property type="evidence" value="ECO:0007669"/>
    <property type="project" value="UniProtKB-UniRule"/>
</dbReference>
<dbReference type="GO" id="GO:0005524">
    <property type="term" value="F:ATP binding"/>
    <property type="evidence" value="ECO:0007669"/>
    <property type="project" value="UniProtKB-KW"/>
</dbReference>
<dbReference type="InterPro" id="IPR002306">
    <property type="entry name" value="Trp-tRNA-ligase"/>
</dbReference>
<gene>
    <name evidence="10" type="primary">trpS</name>
    <name evidence="10" type="ORF">EU981_01410</name>
</gene>
<dbReference type="AlphaFoldDB" id="A0A937ARJ7"/>
<accession>A0A937ARJ7</accession>
<evidence type="ECO:0000313" key="11">
    <source>
        <dbReference type="Proteomes" id="UP000736856"/>
    </source>
</evidence>
<dbReference type="Gene3D" id="3.40.50.620">
    <property type="entry name" value="HUPs"/>
    <property type="match status" value="1"/>
</dbReference>
<proteinExistence type="inferred from homology"/>
<evidence type="ECO:0000256" key="9">
    <source>
        <dbReference type="RuleBase" id="RU363036"/>
    </source>
</evidence>
<keyword evidence="7 9" id="KW-0030">Aminoacyl-tRNA synthetase</keyword>